<feature type="signal peptide" evidence="1">
    <location>
        <begin position="1"/>
        <end position="19"/>
    </location>
</feature>
<sequence>MISSTYLLLCFVSVHGISSTEISTSSEYNNEVTETTTAVESTTVAFSDNLLSRDDYILNRIPEQPPGISVISPVLIKKREGDDLHRIVDSIYEFSYKRYIVN</sequence>
<organism evidence="2 3">
    <name type="scientific">Rhynchophorus ferrugineus</name>
    <name type="common">Red palm weevil</name>
    <name type="synonym">Curculio ferrugineus</name>
    <dbReference type="NCBI Taxonomy" id="354439"/>
    <lineage>
        <taxon>Eukaryota</taxon>
        <taxon>Metazoa</taxon>
        <taxon>Ecdysozoa</taxon>
        <taxon>Arthropoda</taxon>
        <taxon>Hexapoda</taxon>
        <taxon>Insecta</taxon>
        <taxon>Pterygota</taxon>
        <taxon>Neoptera</taxon>
        <taxon>Endopterygota</taxon>
        <taxon>Coleoptera</taxon>
        <taxon>Polyphaga</taxon>
        <taxon>Cucujiformia</taxon>
        <taxon>Curculionidae</taxon>
        <taxon>Dryophthorinae</taxon>
        <taxon>Rhynchophorus</taxon>
    </lineage>
</organism>
<protein>
    <submittedName>
        <fullName evidence="2">Uncharacterized protein</fullName>
    </submittedName>
</protein>
<name>A0A834HWM8_RHYFE</name>
<keyword evidence="1" id="KW-0732">Signal</keyword>
<dbReference type="Proteomes" id="UP000625711">
    <property type="component" value="Unassembled WGS sequence"/>
</dbReference>
<evidence type="ECO:0000313" key="3">
    <source>
        <dbReference type="Proteomes" id="UP000625711"/>
    </source>
</evidence>
<evidence type="ECO:0000313" key="2">
    <source>
        <dbReference type="EMBL" id="KAF7267681.1"/>
    </source>
</evidence>
<keyword evidence="3" id="KW-1185">Reference proteome</keyword>
<proteinExistence type="predicted"/>
<evidence type="ECO:0000256" key="1">
    <source>
        <dbReference type="SAM" id="SignalP"/>
    </source>
</evidence>
<feature type="chain" id="PRO_5032890943" evidence="1">
    <location>
        <begin position="20"/>
        <end position="102"/>
    </location>
</feature>
<dbReference type="EMBL" id="JAACXV010014401">
    <property type="protein sequence ID" value="KAF7267681.1"/>
    <property type="molecule type" value="Genomic_DNA"/>
</dbReference>
<comment type="caution">
    <text evidence="2">The sequence shown here is derived from an EMBL/GenBank/DDBJ whole genome shotgun (WGS) entry which is preliminary data.</text>
</comment>
<reference evidence="2" key="1">
    <citation type="submission" date="2020-08" db="EMBL/GenBank/DDBJ databases">
        <title>Genome sequencing and assembly of the red palm weevil Rhynchophorus ferrugineus.</title>
        <authorList>
            <person name="Dias G.B."/>
            <person name="Bergman C.M."/>
            <person name="Manee M."/>
        </authorList>
    </citation>
    <scope>NUCLEOTIDE SEQUENCE</scope>
    <source>
        <strain evidence="2">AA-2017</strain>
        <tissue evidence="2">Whole larva</tissue>
    </source>
</reference>
<dbReference type="AlphaFoldDB" id="A0A834HWM8"/>
<gene>
    <name evidence="2" type="ORF">GWI33_019169</name>
</gene>
<accession>A0A834HWM8</accession>